<dbReference type="OrthoDB" id="3060269at2759"/>
<gene>
    <name evidence="2" type="ORF">BT96DRAFT_945466</name>
</gene>
<dbReference type="EMBL" id="ML769628">
    <property type="protein sequence ID" value="KAE9391345.1"/>
    <property type="molecule type" value="Genomic_DNA"/>
</dbReference>
<accession>A0A6A4H1W9</accession>
<reference evidence="2" key="1">
    <citation type="journal article" date="2019" name="Environ. Microbiol.">
        <title>Fungal ecological strategies reflected in gene transcription - a case study of two litter decomposers.</title>
        <authorList>
            <person name="Barbi F."/>
            <person name="Kohler A."/>
            <person name="Barry K."/>
            <person name="Baskaran P."/>
            <person name="Daum C."/>
            <person name="Fauchery L."/>
            <person name="Ihrmark K."/>
            <person name="Kuo A."/>
            <person name="LaButti K."/>
            <person name="Lipzen A."/>
            <person name="Morin E."/>
            <person name="Grigoriev I.V."/>
            <person name="Henrissat B."/>
            <person name="Lindahl B."/>
            <person name="Martin F."/>
        </authorList>
    </citation>
    <scope>NUCLEOTIDE SEQUENCE</scope>
    <source>
        <strain evidence="2">JB14</strain>
    </source>
</reference>
<dbReference type="InterPro" id="IPR013087">
    <property type="entry name" value="Znf_C2H2_type"/>
</dbReference>
<evidence type="ECO:0000313" key="2">
    <source>
        <dbReference type="EMBL" id="KAE9391345.1"/>
    </source>
</evidence>
<protein>
    <recommendedName>
        <fullName evidence="1">C2H2-type domain-containing protein</fullName>
    </recommendedName>
</protein>
<organism evidence="2 3">
    <name type="scientific">Gymnopus androsaceus JB14</name>
    <dbReference type="NCBI Taxonomy" id="1447944"/>
    <lineage>
        <taxon>Eukaryota</taxon>
        <taxon>Fungi</taxon>
        <taxon>Dikarya</taxon>
        <taxon>Basidiomycota</taxon>
        <taxon>Agaricomycotina</taxon>
        <taxon>Agaricomycetes</taxon>
        <taxon>Agaricomycetidae</taxon>
        <taxon>Agaricales</taxon>
        <taxon>Marasmiineae</taxon>
        <taxon>Omphalotaceae</taxon>
        <taxon>Gymnopus</taxon>
    </lineage>
</organism>
<proteinExistence type="predicted"/>
<dbReference type="AlphaFoldDB" id="A0A6A4H1W9"/>
<sequence length="109" mass="12519">MTPEEWVEFVQSYAGPEEFEAWACKTLNIPKEMLYIAPYEPPPREANGKFLCKYFGCLGEYTSKQGRENHFNSAHLGFRAHCLDCNAVLMNEGSLPRHKRESCTKRKTG</sequence>
<dbReference type="PROSITE" id="PS00028">
    <property type="entry name" value="ZINC_FINGER_C2H2_1"/>
    <property type="match status" value="1"/>
</dbReference>
<evidence type="ECO:0000313" key="3">
    <source>
        <dbReference type="Proteomes" id="UP000799118"/>
    </source>
</evidence>
<name>A0A6A4H1W9_9AGAR</name>
<evidence type="ECO:0000259" key="1">
    <source>
        <dbReference type="PROSITE" id="PS00028"/>
    </source>
</evidence>
<feature type="domain" description="C2H2-type" evidence="1">
    <location>
        <begin position="52"/>
        <end position="75"/>
    </location>
</feature>
<dbReference type="Proteomes" id="UP000799118">
    <property type="component" value="Unassembled WGS sequence"/>
</dbReference>
<keyword evidence="3" id="KW-1185">Reference proteome</keyword>